<dbReference type="Pfam" id="PF00041">
    <property type="entry name" value="fn3"/>
    <property type="match status" value="2"/>
</dbReference>
<dbReference type="GO" id="GO:0000272">
    <property type="term" value="P:polysaccharide catabolic process"/>
    <property type="evidence" value="ECO:0007669"/>
    <property type="project" value="UniProtKB-KW"/>
</dbReference>
<dbReference type="PANTHER" id="PTHR13817:SF73">
    <property type="entry name" value="FIBRONECTIN TYPE-III DOMAIN-CONTAINING PROTEIN"/>
    <property type="match status" value="1"/>
</dbReference>
<dbReference type="GO" id="GO:0016798">
    <property type="term" value="F:hydrolase activity, acting on glycosyl bonds"/>
    <property type="evidence" value="ECO:0007669"/>
    <property type="project" value="UniProtKB-KW"/>
</dbReference>
<dbReference type="Gene3D" id="2.60.120.260">
    <property type="entry name" value="Galactose-binding domain-like"/>
    <property type="match status" value="1"/>
</dbReference>
<dbReference type="SUPFAM" id="SSF50969">
    <property type="entry name" value="YVTN repeat-like/Quinoprotein amine dehydrogenase"/>
    <property type="match status" value="1"/>
</dbReference>
<dbReference type="RefSeq" id="WP_143598356.1">
    <property type="nucleotide sequence ID" value="NZ_PJNE01000001.1"/>
</dbReference>
<keyword evidence="6" id="KW-1185">Reference proteome</keyword>
<dbReference type="SMART" id="SM00060">
    <property type="entry name" value="FN3"/>
    <property type="match status" value="4"/>
</dbReference>
<evidence type="ECO:0000313" key="6">
    <source>
        <dbReference type="Proteomes" id="UP000233781"/>
    </source>
</evidence>
<evidence type="ECO:0000256" key="1">
    <source>
        <dbReference type="ARBA" id="ARBA00022737"/>
    </source>
</evidence>
<evidence type="ECO:0000256" key="3">
    <source>
        <dbReference type="ARBA" id="ARBA00023326"/>
    </source>
</evidence>
<feature type="domain" description="Fibronectin type-III" evidence="4">
    <location>
        <begin position="826"/>
        <end position="907"/>
    </location>
</feature>
<dbReference type="PANTHER" id="PTHR13817">
    <property type="entry name" value="TITIN"/>
    <property type="match status" value="1"/>
</dbReference>
<keyword evidence="3" id="KW-0119">Carbohydrate metabolism</keyword>
<dbReference type="InterPro" id="IPR003961">
    <property type="entry name" value="FN3_dom"/>
</dbReference>
<evidence type="ECO:0000256" key="2">
    <source>
        <dbReference type="ARBA" id="ARBA00023295"/>
    </source>
</evidence>
<dbReference type="InterPro" id="IPR036116">
    <property type="entry name" value="FN3_sf"/>
</dbReference>
<sequence length="1072" mass="108952">MSEHRRVVLTILSAVLAAVSAVVVPGVARAAIDDGTVLPSWRPDNGHVYALVRAGDTMLLGGDFTWMRSPDGATVQRRNGLAAVSVSTGALLAWAPSVTGTVRALELTSDGASVYVGGAFSAVGGISRANLAVVALAGGAVGSFRADTDGEVRDLQVVGGNLYLVGSFARVAGQSRSRGAVVTAATGTVGAWNPRANSGIRSFTLSPDGGTAFLGGTFTTLSGAGRPYVGAVDVSGGAVTGWVPKSSCNDLTNPCYVFETVVTDDLVYLSVGGPGGRVTALDRATGFERWWAGTDGDVQTLELRDGKLFAGGHFDTAFAGSPRAGVVALDARSGAVLPDIDARVVGWSGVWAMTLDGSRLALGGHFETVDGATVRRYAAFAVTPDPADGSPPTAPTSVRAPATLSDEVSLTWNPAADDVAVSHYVVLRDGVAIGQANKTFYRDRTVLPGTPYRYTVAAVDTSGNTGPAASAPLLTTESARSLFVGSGTPVRFWSTGTAPAGAWTTTAYSDTAWSTGAGELGYGDGDEDVVISPLGVTHYFRTAFTVPSLASVGNPRLRLLLDDGAVAYLNGTELVRENMPTGAIGDTSLAVNGIGGTDEMDWSSYAIPAGRLVQGANVLAVEVHNSSTTSSDVSYAARVEYTSSAPTAPAAPTGVTATPSSATSVEVSWAGSAGATGYLVQRDGVTVATVASTAFSDSGLVPSTSYGYRVIATNSTGASAPSATVTATTPAAPTPPPTPGAPVVGTVGATSVQLGWTAVAGATGYTVLRDGRPVAATASTAYLDTGLTPATAYDYSLVASNAAGPSAPGPVTTVTTTAVPAAPPPAPTGLTASGVTSTTAGLSWQASAGADSYTVLRDGAPVGTTAGTSLTDTGLSADVTYSYTVTAANGNGASAPGTALMVRTRTLLLSGDAWRMNGTGADLGTAWTAPSYDDSRWQLGASQWGFGDGDERTVLTWATNPRPTTAYGRTVVDVGPTTAGITALRMRLLVDDAAVVYVNGTEVYRFNLPTGPVAYDTRALRYIAGSEENLWRTVDVPATALVPGRNVVSVEVHQDQPSSSDISLDLELSPVR</sequence>
<feature type="domain" description="Fibronectin type-III" evidence="4">
    <location>
        <begin position="391"/>
        <end position="479"/>
    </location>
</feature>
<feature type="domain" description="Fibronectin type-III" evidence="4">
    <location>
        <begin position="651"/>
        <end position="732"/>
    </location>
</feature>
<dbReference type="Proteomes" id="UP000233781">
    <property type="component" value="Unassembled WGS sequence"/>
</dbReference>
<dbReference type="InterPro" id="IPR013783">
    <property type="entry name" value="Ig-like_fold"/>
</dbReference>
<dbReference type="AlphaFoldDB" id="A0A2N3YIS1"/>
<dbReference type="SUPFAM" id="SSF69322">
    <property type="entry name" value="Tricorn protease domain 2"/>
    <property type="match status" value="1"/>
</dbReference>
<name>A0A2N3YIS1_9MICO</name>
<dbReference type="InterPro" id="IPR050964">
    <property type="entry name" value="Striated_Muscle_Regulatory"/>
</dbReference>
<gene>
    <name evidence="5" type="ORF">ATL31_1526</name>
</gene>
<proteinExistence type="predicted"/>
<keyword evidence="3" id="KW-0624">Polysaccharide degradation</keyword>
<accession>A0A2N3YIS1</accession>
<dbReference type="PROSITE" id="PS50853">
    <property type="entry name" value="FN3"/>
    <property type="match status" value="4"/>
</dbReference>
<feature type="domain" description="Fibronectin type-III" evidence="4">
    <location>
        <begin position="738"/>
        <end position="820"/>
    </location>
</feature>
<reference evidence="5 6" key="1">
    <citation type="submission" date="2017-12" db="EMBL/GenBank/DDBJ databases">
        <title>Sequencing the genomes of 1000 Actinobacteria strains.</title>
        <authorList>
            <person name="Klenk H.-P."/>
        </authorList>
    </citation>
    <scope>NUCLEOTIDE SEQUENCE [LARGE SCALE GENOMIC DNA]</scope>
    <source>
        <strain evidence="5 6">DSM 12806</strain>
    </source>
</reference>
<keyword evidence="1" id="KW-0677">Repeat</keyword>
<dbReference type="Gene3D" id="2.40.10.480">
    <property type="match status" value="1"/>
</dbReference>
<dbReference type="Gene3D" id="2.60.40.10">
    <property type="entry name" value="Immunoglobulins"/>
    <property type="match status" value="4"/>
</dbReference>
<dbReference type="EMBL" id="PJNE01000001">
    <property type="protein sequence ID" value="PKW26708.1"/>
    <property type="molecule type" value="Genomic_DNA"/>
</dbReference>
<dbReference type="CDD" id="cd00063">
    <property type="entry name" value="FN3"/>
    <property type="match status" value="4"/>
</dbReference>
<protein>
    <recommendedName>
        <fullName evidence="4">Fibronectin type-III domain-containing protein</fullName>
    </recommendedName>
</protein>
<organism evidence="5 6">
    <name type="scientific">Phycicoccus duodecadis</name>
    <dbReference type="NCBI Taxonomy" id="173053"/>
    <lineage>
        <taxon>Bacteria</taxon>
        <taxon>Bacillati</taxon>
        <taxon>Actinomycetota</taxon>
        <taxon>Actinomycetes</taxon>
        <taxon>Micrococcales</taxon>
        <taxon>Intrasporangiaceae</taxon>
        <taxon>Phycicoccus</taxon>
    </lineage>
</organism>
<keyword evidence="2" id="KW-0326">Glycosidase</keyword>
<comment type="caution">
    <text evidence="5">The sequence shown here is derived from an EMBL/GenBank/DDBJ whole genome shotgun (WGS) entry which is preliminary data.</text>
</comment>
<dbReference type="SUPFAM" id="SSF49265">
    <property type="entry name" value="Fibronectin type III"/>
    <property type="match status" value="3"/>
</dbReference>
<evidence type="ECO:0000313" key="5">
    <source>
        <dbReference type="EMBL" id="PKW26708.1"/>
    </source>
</evidence>
<evidence type="ECO:0000259" key="4">
    <source>
        <dbReference type="PROSITE" id="PS50853"/>
    </source>
</evidence>
<dbReference type="InterPro" id="IPR011044">
    <property type="entry name" value="Quino_amine_DH_bsu"/>
</dbReference>
<keyword evidence="2" id="KW-0378">Hydrolase</keyword>
<dbReference type="OrthoDB" id="9802683at2"/>